<evidence type="ECO:0000256" key="1">
    <source>
        <dbReference type="SAM" id="Phobius"/>
    </source>
</evidence>
<dbReference type="Pfam" id="PF04773">
    <property type="entry name" value="FecR"/>
    <property type="match status" value="1"/>
</dbReference>
<dbReference type="AlphaFoldDB" id="A0A1M7QPD2"/>
<dbReference type="OrthoDB" id="1099916at2"/>
<evidence type="ECO:0000313" key="5">
    <source>
        <dbReference type="Proteomes" id="UP000184513"/>
    </source>
</evidence>
<name>A0A1M7QPD2_9BACT</name>
<dbReference type="Gene3D" id="2.60.120.1440">
    <property type="match status" value="1"/>
</dbReference>
<dbReference type="PIRSF" id="PIRSF018266">
    <property type="entry name" value="FecR"/>
    <property type="match status" value="1"/>
</dbReference>
<reference evidence="4 5" key="1">
    <citation type="submission" date="2016-11" db="EMBL/GenBank/DDBJ databases">
        <authorList>
            <person name="Jaros S."/>
            <person name="Januszkiewicz K."/>
            <person name="Wedrychowicz H."/>
        </authorList>
    </citation>
    <scope>NUCLEOTIDE SEQUENCE [LARGE SCALE GENOMIC DNA]</scope>
    <source>
        <strain evidence="4 5">CGMCC 1.6102</strain>
    </source>
</reference>
<evidence type="ECO:0000313" key="4">
    <source>
        <dbReference type="EMBL" id="SHN33268.1"/>
    </source>
</evidence>
<dbReference type="PANTHER" id="PTHR30273:SF2">
    <property type="entry name" value="PROTEIN FECR"/>
    <property type="match status" value="1"/>
</dbReference>
<keyword evidence="5" id="KW-1185">Reference proteome</keyword>
<keyword evidence="1" id="KW-1133">Transmembrane helix</keyword>
<keyword evidence="1" id="KW-0472">Membrane</keyword>
<feature type="transmembrane region" description="Helical" evidence="1">
    <location>
        <begin position="121"/>
        <end position="143"/>
    </location>
</feature>
<evidence type="ECO:0000259" key="2">
    <source>
        <dbReference type="Pfam" id="PF04773"/>
    </source>
</evidence>
<sequence length="371" mass="41970">MNISNYTTEDFVLDPSFKKWILHPNAALNLYWQEALLEYPHKQKAARDARAIILRLESKEQPDLSDREMSGLWKDIATKMSEPVAAENVQEEDKVIPIHAVSTLESVARNRGSRRYLFDAFGIRVAGILALAIGMGFLFRWIYSEPVIPLTDTPESVYVEHKTVPGVKSHLTLSDGSVVILNSGSELRYLKNFEKNRREVFLEGEAFFSVARDSLKPFSVNSRGSTTTALGTSFNVKAYAGETVNISLLTGKVAVDMKEDANEAVTLLPGEGLVIDTEKEQLAKTRFDKDLVIGWTRKWIIFKETPLMEAIRVLENWYGVQISIENRPLNQVLLSGKFQDETLENVLEGLKFSARFEFTIDSEDVRIIFKD</sequence>
<accession>A0A1M7QPD2</accession>
<proteinExistence type="predicted"/>
<evidence type="ECO:0000259" key="3">
    <source>
        <dbReference type="Pfam" id="PF16344"/>
    </source>
</evidence>
<dbReference type="GO" id="GO:0016989">
    <property type="term" value="F:sigma factor antagonist activity"/>
    <property type="evidence" value="ECO:0007669"/>
    <property type="project" value="TreeGrafter"/>
</dbReference>
<feature type="domain" description="FecR protein" evidence="2">
    <location>
        <begin position="162"/>
        <end position="253"/>
    </location>
</feature>
<keyword evidence="1" id="KW-0812">Transmembrane</keyword>
<organism evidence="4 5">
    <name type="scientific">Cyclobacterium lianum</name>
    <dbReference type="NCBI Taxonomy" id="388280"/>
    <lineage>
        <taxon>Bacteria</taxon>
        <taxon>Pseudomonadati</taxon>
        <taxon>Bacteroidota</taxon>
        <taxon>Cytophagia</taxon>
        <taxon>Cytophagales</taxon>
        <taxon>Cyclobacteriaceae</taxon>
        <taxon>Cyclobacterium</taxon>
    </lineage>
</organism>
<dbReference type="Pfam" id="PF16344">
    <property type="entry name" value="FecR_C"/>
    <property type="match status" value="1"/>
</dbReference>
<dbReference type="InterPro" id="IPR032508">
    <property type="entry name" value="FecR_C"/>
</dbReference>
<dbReference type="STRING" id="388280.SAMN04488057_12143"/>
<dbReference type="PANTHER" id="PTHR30273">
    <property type="entry name" value="PERIPLASMIC SIGNAL SENSOR AND SIGMA FACTOR ACTIVATOR FECR-RELATED"/>
    <property type="match status" value="1"/>
</dbReference>
<protein>
    <submittedName>
        <fullName evidence="4">FecR family protein</fullName>
    </submittedName>
</protein>
<gene>
    <name evidence="4" type="ORF">SAMN04488057_12143</name>
</gene>
<dbReference type="InterPro" id="IPR012373">
    <property type="entry name" value="Ferrdict_sens_TM"/>
</dbReference>
<dbReference type="EMBL" id="FRCY01000021">
    <property type="protein sequence ID" value="SHN33268.1"/>
    <property type="molecule type" value="Genomic_DNA"/>
</dbReference>
<feature type="domain" description="Protein FecR C-terminal" evidence="3">
    <location>
        <begin position="300"/>
        <end position="365"/>
    </location>
</feature>
<dbReference type="Gene3D" id="3.55.50.30">
    <property type="match status" value="1"/>
</dbReference>
<dbReference type="RefSeq" id="WP_073097909.1">
    <property type="nucleotide sequence ID" value="NZ_FRCY01000021.1"/>
</dbReference>
<dbReference type="InterPro" id="IPR006860">
    <property type="entry name" value="FecR"/>
</dbReference>
<dbReference type="Proteomes" id="UP000184513">
    <property type="component" value="Unassembled WGS sequence"/>
</dbReference>